<dbReference type="GO" id="GO:0005886">
    <property type="term" value="C:plasma membrane"/>
    <property type="evidence" value="ECO:0007669"/>
    <property type="project" value="UniProtKB-SubCell"/>
</dbReference>
<comment type="catalytic activity">
    <reaction evidence="13">
        <text>2 a 1,2-diacyl-sn-glycero-3-phospho-(1'-sn-glycerol) = a cardiolipin + glycerol</text>
        <dbReference type="Rhea" id="RHEA:31451"/>
        <dbReference type="ChEBI" id="CHEBI:17754"/>
        <dbReference type="ChEBI" id="CHEBI:62237"/>
        <dbReference type="ChEBI" id="CHEBI:64716"/>
    </reaction>
</comment>
<evidence type="ECO:0000256" key="8">
    <source>
        <dbReference type="ARBA" id="ARBA00023098"/>
    </source>
</evidence>
<feature type="transmembrane region" description="Helical" evidence="13">
    <location>
        <begin position="38"/>
        <end position="58"/>
    </location>
</feature>
<keyword evidence="2 13" id="KW-1003">Cell membrane</keyword>
<dbReference type="STRING" id="1123404.SAMN02745784_01706"/>
<dbReference type="InterPro" id="IPR027379">
    <property type="entry name" value="CLS_N"/>
</dbReference>
<proteinExistence type="inferred from homology"/>
<keyword evidence="11 13" id="KW-1208">Phospholipid metabolism</keyword>
<comment type="function">
    <text evidence="12 13">Catalyzes the reversible phosphatidyl group transfer from one phosphatidylglycerol molecule to another to form cardiolipin (CL) (diphosphatidylglycerol) and glycerol.</text>
</comment>
<keyword evidence="4 13" id="KW-0808">Transferase</keyword>
<dbReference type="GO" id="GO:0008808">
    <property type="term" value="F:cardiolipin synthase activity"/>
    <property type="evidence" value="ECO:0007669"/>
    <property type="project" value="UniProtKB-UniRule"/>
</dbReference>
<evidence type="ECO:0000256" key="4">
    <source>
        <dbReference type="ARBA" id="ARBA00022679"/>
    </source>
</evidence>
<dbReference type="FunFam" id="3.30.870.10:FF:000021">
    <property type="entry name" value="Cardiolipin synthase"/>
    <property type="match status" value="1"/>
</dbReference>
<dbReference type="RefSeq" id="WP_072975412.1">
    <property type="nucleotide sequence ID" value="NZ_FQTY01000006.1"/>
</dbReference>
<feature type="active site" evidence="13">
    <location>
        <position position="409"/>
    </location>
</feature>
<dbReference type="PANTHER" id="PTHR21248">
    <property type="entry name" value="CARDIOLIPIN SYNTHASE"/>
    <property type="match status" value="1"/>
</dbReference>
<organism evidence="16 17">
    <name type="scientific">Tissierella praeacuta DSM 18095</name>
    <dbReference type="NCBI Taxonomy" id="1123404"/>
    <lineage>
        <taxon>Bacteria</taxon>
        <taxon>Bacillati</taxon>
        <taxon>Bacillota</taxon>
        <taxon>Tissierellia</taxon>
        <taxon>Tissierellales</taxon>
        <taxon>Tissierellaceae</taxon>
        <taxon>Tissierella</taxon>
    </lineage>
</organism>
<reference evidence="17" key="1">
    <citation type="submission" date="2016-11" db="EMBL/GenBank/DDBJ databases">
        <authorList>
            <person name="Varghese N."/>
            <person name="Submissions S."/>
        </authorList>
    </citation>
    <scope>NUCLEOTIDE SEQUENCE [LARGE SCALE GENOMIC DNA]</scope>
    <source>
        <strain evidence="17">DSM 18095</strain>
    </source>
</reference>
<dbReference type="PROSITE" id="PS50035">
    <property type="entry name" value="PLD"/>
    <property type="match status" value="2"/>
</dbReference>
<evidence type="ECO:0000256" key="9">
    <source>
        <dbReference type="ARBA" id="ARBA00023136"/>
    </source>
</evidence>
<dbReference type="InterPro" id="IPR025202">
    <property type="entry name" value="PLD-like_dom"/>
</dbReference>
<keyword evidence="10 13" id="KW-0594">Phospholipid biosynthesis</keyword>
<evidence type="ECO:0000256" key="10">
    <source>
        <dbReference type="ARBA" id="ARBA00023209"/>
    </source>
</evidence>
<dbReference type="Gene3D" id="3.30.870.10">
    <property type="entry name" value="Endonuclease Chain A"/>
    <property type="match status" value="2"/>
</dbReference>
<feature type="active site" evidence="13">
    <location>
        <position position="402"/>
    </location>
</feature>
<comment type="subcellular location">
    <subcellularLocation>
        <location evidence="1 13">Cell membrane</location>
        <topology evidence="1 13">Multi-pass membrane protein</topology>
    </subcellularLocation>
</comment>
<feature type="active site" evidence="13">
    <location>
        <position position="226"/>
    </location>
</feature>
<name>A0A1M4W405_9FIRM</name>
<dbReference type="InterPro" id="IPR030874">
    <property type="entry name" value="Cardiolipin_synth_Firmi"/>
</dbReference>
<keyword evidence="9 13" id="KW-0472">Membrane</keyword>
<dbReference type="CDD" id="cd09112">
    <property type="entry name" value="PLDc_CLS_2"/>
    <property type="match status" value="1"/>
</dbReference>
<evidence type="ECO:0000256" key="7">
    <source>
        <dbReference type="ARBA" id="ARBA00022989"/>
    </source>
</evidence>
<dbReference type="SMART" id="SM00155">
    <property type="entry name" value="PLDc"/>
    <property type="match status" value="2"/>
</dbReference>
<keyword evidence="3 13" id="KW-0444">Lipid biosynthesis</keyword>
<protein>
    <recommendedName>
        <fullName evidence="13 14">Cardiolipin synthase</fullName>
        <shortName evidence="13">CL synthase</shortName>
        <ecNumber evidence="13 14">2.7.8.-</ecNumber>
    </recommendedName>
</protein>
<dbReference type="SUPFAM" id="SSF56024">
    <property type="entry name" value="Phospholipase D/nuclease"/>
    <property type="match status" value="2"/>
</dbReference>
<evidence type="ECO:0000256" key="1">
    <source>
        <dbReference type="ARBA" id="ARBA00004651"/>
    </source>
</evidence>
<keyword evidence="7 13" id="KW-1133">Transmembrane helix</keyword>
<evidence type="ECO:0000256" key="6">
    <source>
        <dbReference type="ARBA" id="ARBA00022737"/>
    </source>
</evidence>
<keyword evidence="6" id="KW-0677">Repeat</keyword>
<feature type="transmembrane region" description="Helical" evidence="13">
    <location>
        <begin position="6"/>
        <end position="29"/>
    </location>
</feature>
<feature type="domain" description="PLD phosphodiesterase" evidence="15">
    <location>
        <begin position="221"/>
        <end position="248"/>
    </location>
</feature>
<dbReference type="InterPro" id="IPR001736">
    <property type="entry name" value="PLipase_D/transphosphatidylase"/>
</dbReference>
<dbReference type="Pfam" id="PF13396">
    <property type="entry name" value="PLDc_N"/>
    <property type="match status" value="1"/>
</dbReference>
<gene>
    <name evidence="16" type="ORF">SAMN02745784_01706</name>
</gene>
<accession>A0A1M4W405</accession>
<feature type="active site" evidence="13">
    <location>
        <position position="228"/>
    </location>
</feature>
<dbReference type="FunFam" id="3.30.870.10:FF:000014">
    <property type="entry name" value="Cardiolipin synthase"/>
    <property type="match status" value="1"/>
</dbReference>
<dbReference type="Proteomes" id="UP000184114">
    <property type="component" value="Unassembled WGS sequence"/>
</dbReference>
<dbReference type="GeneID" id="90994321"/>
<dbReference type="GO" id="GO:0032049">
    <property type="term" value="P:cardiolipin biosynthetic process"/>
    <property type="evidence" value="ECO:0007669"/>
    <property type="project" value="UniProtKB-UniRule"/>
</dbReference>
<evidence type="ECO:0000256" key="12">
    <source>
        <dbReference type="ARBA" id="ARBA00057569"/>
    </source>
</evidence>
<dbReference type="HAMAP" id="MF_01916">
    <property type="entry name" value="Cardiolipin_synth_Cls"/>
    <property type="match status" value="1"/>
</dbReference>
<dbReference type="AlphaFoldDB" id="A0A1M4W405"/>
<keyword evidence="17" id="KW-1185">Reference proteome</keyword>
<dbReference type="EMBL" id="FQTY01000006">
    <property type="protein sequence ID" value="SHE75880.1"/>
    <property type="molecule type" value="Genomic_DNA"/>
</dbReference>
<feature type="domain" description="PLD phosphodiesterase" evidence="15">
    <location>
        <begin position="397"/>
        <end position="424"/>
    </location>
</feature>
<evidence type="ECO:0000256" key="14">
    <source>
        <dbReference type="NCBIfam" id="TIGR04265"/>
    </source>
</evidence>
<dbReference type="InterPro" id="IPR022924">
    <property type="entry name" value="Cardiolipin_synthase"/>
</dbReference>
<evidence type="ECO:0000259" key="15">
    <source>
        <dbReference type="PROSITE" id="PS50035"/>
    </source>
</evidence>
<feature type="active site" evidence="13">
    <location>
        <position position="404"/>
    </location>
</feature>
<evidence type="ECO:0000256" key="3">
    <source>
        <dbReference type="ARBA" id="ARBA00022516"/>
    </source>
</evidence>
<evidence type="ECO:0000256" key="13">
    <source>
        <dbReference type="HAMAP-Rule" id="MF_01916"/>
    </source>
</evidence>
<keyword evidence="5 13" id="KW-0812">Transmembrane</keyword>
<keyword evidence="8 13" id="KW-0443">Lipid metabolism</keyword>
<evidence type="ECO:0000313" key="17">
    <source>
        <dbReference type="Proteomes" id="UP000184114"/>
    </source>
</evidence>
<dbReference type="NCBIfam" id="TIGR04265">
    <property type="entry name" value="bac_cardiolipin"/>
    <property type="match status" value="1"/>
</dbReference>
<dbReference type="CDD" id="cd09110">
    <property type="entry name" value="PLDc_CLS_1"/>
    <property type="match status" value="1"/>
</dbReference>
<dbReference type="EC" id="2.7.8.-" evidence="13 14"/>
<dbReference type="PANTHER" id="PTHR21248:SF22">
    <property type="entry name" value="PHOSPHOLIPASE D"/>
    <property type="match status" value="1"/>
</dbReference>
<comment type="similarity">
    <text evidence="13">Belongs to the phospholipase D family. Cardiolipin synthase subfamily.</text>
</comment>
<evidence type="ECO:0000256" key="11">
    <source>
        <dbReference type="ARBA" id="ARBA00023264"/>
    </source>
</evidence>
<evidence type="ECO:0000256" key="2">
    <source>
        <dbReference type="ARBA" id="ARBA00022475"/>
    </source>
</evidence>
<dbReference type="Pfam" id="PF13091">
    <property type="entry name" value="PLDc_2"/>
    <property type="match status" value="2"/>
</dbReference>
<sequence>MELLLTSYIWIFRNILWLNILFAILLVFFERRNPTSTWLWLMVLTFLPGIGFILYLFIGQDLSKKKLFKTKEQEDYCFRDLVTVQEKQIDKDEYRYKDPNYIKYEDLIKMHLISSESFFTQDNNVEIFFDGEDKFRALLESINNAEHYIHLQYYIFKSDGLGKKIIDALCRKAQEGVEVKLLVDGMGGRKFSKKYIRKLKASGAEIGIFFPPFVPFISLRINYRNHRKICIIDGEEAFIGGFNIGDEYIGLSKKFGYWRDTHISIKGSAISSLQWRFFLDWRFATGKEITRCQTYIGEEALGNTGIQIVSSGPDSKWPSIKDGYLKMITNAKEKVYIETPYFIPDDSIFEALKLAGLSGLDVRVMIPCKPDHPFVYWASMSYIGELLQAGVKFYTYENGFLHSKVVLMDDFVSSVGTANLDIRSFKLNFEVNAFLYDESINLKLTDRFLDDLQYCKEITIEEYNNRSNIVKIKESFSRLLSPIL</sequence>
<evidence type="ECO:0000256" key="5">
    <source>
        <dbReference type="ARBA" id="ARBA00022692"/>
    </source>
</evidence>
<feature type="active site" evidence="13">
    <location>
        <position position="233"/>
    </location>
</feature>
<evidence type="ECO:0000313" key="16">
    <source>
        <dbReference type="EMBL" id="SHE75880.1"/>
    </source>
</evidence>